<evidence type="ECO:0008006" key="3">
    <source>
        <dbReference type="Google" id="ProtNLM"/>
    </source>
</evidence>
<organism evidence="1 2">
    <name type="scientific">Austropuccinia psidii MF-1</name>
    <dbReference type="NCBI Taxonomy" id="1389203"/>
    <lineage>
        <taxon>Eukaryota</taxon>
        <taxon>Fungi</taxon>
        <taxon>Dikarya</taxon>
        <taxon>Basidiomycota</taxon>
        <taxon>Pucciniomycotina</taxon>
        <taxon>Pucciniomycetes</taxon>
        <taxon>Pucciniales</taxon>
        <taxon>Sphaerophragmiaceae</taxon>
        <taxon>Austropuccinia</taxon>
    </lineage>
</organism>
<dbReference type="GO" id="GO:0003676">
    <property type="term" value="F:nucleic acid binding"/>
    <property type="evidence" value="ECO:0007669"/>
    <property type="project" value="InterPro"/>
</dbReference>
<dbReference type="InterPro" id="IPR036397">
    <property type="entry name" value="RNaseH_sf"/>
</dbReference>
<dbReference type="AlphaFoldDB" id="A0A9Q3FVL9"/>
<reference evidence="1" key="1">
    <citation type="submission" date="2021-03" db="EMBL/GenBank/DDBJ databases">
        <title>Draft genome sequence of rust myrtle Austropuccinia psidii MF-1, a brazilian biotype.</title>
        <authorList>
            <person name="Quecine M.C."/>
            <person name="Pachon D.M.R."/>
            <person name="Bonatelli M.L."/>
            <person name="Correr F.H."/>
            <person name="Franceschini L.M."/>
            <person name="Leite T.F."/>
            <person name="Margarido G.R.A."/>
            <person name="Almeida C.A."/>
            <person name="Ferrarezi J.A."/>
            <person name="Labate C.A."/>
        </authorList>
    </citation>
    <scope>NUCLEOTIDE SEQUENCE</scope>
    <source>
        <strain evidence="1">MF-1</strain>
    </source>
</reference>
<evidence type="ECO:0000313" key="2">
    <source>
        <dbReference type="Proteomes" id="UP000765509"/>
    </source>
</evidence>
<accession>A0A9Q3FVL9</accession>
<dbReference type="Proteomes" id="UP000765509">
    <property type="component" value="Unassembled WGS sequence"/>
</dbReference>
<evidence type="ECO:0000313" key="1">
    <source>
        <dbReference type="EMBL" id="MBW0544715.1"/>
    </source>
</evidence>
<sequence length="92" mass="11197">MTHQVLTRTIQREIHKLGKQSEIAPKKPYLWPQDFQQRLAFAQAHRHWIINDWAWVVWIDQSAFGLGKKVDWVQIWRMPQEKWKLENLSVNH</sequence>
<dbReference type="Gene3D" id="3.30.420.10">
    <property type="entry name" value="Ribonuclease H-like superfamily/Ribonuclease H"/>
    <property type="match status" value="1"/>
</dbReference>
<name>A0A9Q3FVL9_9BASI</name>
<protein>
    <recommendedName>
        <fullName evidence="3">Transposase Tc1-like domain-containing protein</fullName>
    </recommendedName>
</protein>
<dbReference type="EMBL" id="AVOT02049538">
    <property type="protein sequence ID" value="MBW0544715.1"/>
    <property type="molecule type" value="Genomic_DNA"/>
</dbReference>
<comment type="caution">
    <text evidence="1">The sequence shown here is derived from an EMBL/GenBank/DDBJ whole genome shotgun (WGS) entry which is preliminary data.</text>
</comment>
<keyword evidence="2" id="KW-1185">Reference proteome</keyword>
<gene>
    <name evidence="1" type="ORF">O181_084430</name>
</gene>
<proteinExistence type="predicted"/>